<dbReference type="AlphaFoldDB" id="A0AAE8SB37"/>
<comment type="caution">
    <text evidence="2">The sequence shown here is derived from an EMBL/GenBank/DDBJ whole genome shotgun (WGS) entry which is preliminary data.</text>
</comment>
<protein>
    <recommendedName>
        <fullName evidence="1">Protein DltD</fullName>
    </recommendedName>
</protein>
<reference evidence="2 3" key="1">
    <citation type="submission" date="2018-02" db="EMBL/GenBank/DDBJ databases">
        <authorList>
            <person name="Rodrigo-Torres L."/>
            <person name="Arahal R. D."/>
            <person name="Lucena T."/>
        </authorList>
    </citation>
    <scope>NUCLEOTIDE SEQUENCE [LARGE SCALE GENOMIC DNA]</scope>
    <source>
        <strain evidence="2 3">CECT 9267</strain>
    </source>
</reference>
<dbReference type="InterPro" id="IPR023896">
    <property type="entry name" value="LTA_DltD"/>
</dbReference>
<dbReference type="GO" id="GO:0070395">
    <property type="term" value="P:lipoteichoic acid biosynthetic process"/>
    <property type="evidence" value="ECO:0007669"/>
    <property type="project" value="UniProtKB-UniRule"/>
</dbReference>
<evidence type="ECO:0000313" key="3">
    <source>
        <dbReference type="Proteomes" id="UP000239650"/>
    </source>
</evidence>
<name>A0AAE8SB37_LATSK</name>
<sequence>MFKKLWLIFGPVLIAGACLGALLLSPFRFSHPSAKTLSTAATSMSSNVIKGEAIKDAAFNADYIPVIGSSELSRMDPLHPSVMAEKYDWKNKPFLIGAPGTQSLTHFLSLQATGQHLTGKKAVVIISPQWFVPRGVKSEMFDFFYSPLQTSYFLVHAKDSAATRYAAKRILDLTSDTTSGVMRDALKNKALGLPLTTVQKVYINNIKRPGLQHQDQLFSQLFIHGREKELAKGLKVLPDEQDLQTLDQVATTLGRKATAGNPFGIQKKFYEQRILPNQAKLKGEQSNFNYESSPEFSDFQLMLDFFAQHKMAVQFIIPPVNARWASYTGLSQDMLDNFSTKISYQLKSQGFNNIVDMTKDGNEDYFMQDTIHLGWRGWLKVDQHVQPFMATKKAGKVSYKISDDYLDRSWQDVAGNQVQDFEE</sequence>
<dbReference type="Pfam" id="PF04914">
    <property type="entry name" value="DltD"/>
    <property type="match status" value="1"/>
</dbReference>
<dbReference type="InterPro" id="IPR006998">
    <property type="entry name" value="DltD"/>
</dbReference>
<dbReference type="NCBIfam" id="TIGR04092">
    <property type="entry name" value="LTA_DltD"/>
    <property type="match status" value="1"/>
</dbReference>
<keyword evidence="1" id="KW-0472">Membrane</keyword>
<comment type="pathway">
    <text evidence="1">Cell wall biogenesis; lipoteichoic acid biosynthesis.</text>
</comment>
<comment type="similarity">
    <text evidence="1">Belongs to the DltD family.</text>
</comment>
<dbReference type="PIRSF" id="PIRSF021438">
    <property type="entry name" value="DltD"/>
    <property type="match status" value="1"/>
</dbReference>
<dbReference type="EMBL" id="OKRC01000007">
    <property type="protein sequence ID" value="SPE21796.1"/>
    <property type="molecule type" value="Genomic_DNA"/>
</dbReference>
<dbReference type="PANTHER" id="PTHR40039:SF1">
    <property type="entry name" value="PROTEIN DLTD"/>
    <property type="match status" value="1"/>
</dbReference>
<dbReference type="RefSeq" id="WP_061827228.1">
    <property type="nucleotide sequence ID" value="NZ_CAKMCP010000004.1"/>
</dbReference>
<gene>
    <name evidence="2" type="ORF">LAS9267_01488</name>
</gene>
<evidence type="ECO:0000313" key="2">
    <source>
        <dbReference type="EMBL" id="SPE21796.1"/>
    </source>
</evidence>
<organism evidence="2 3">
    <name type="scientific">Latilactobacillus sakei</name>
    <name type="common">Lactobacillus sakei</name>
    <dbReference type="NCBI Taxonomy" id="1599"/>
    <lineage>
        <taxon>Bacteria</taxon>
        <taxon>Bacillati</taxon>
        <taxon>Bacillota</taxon>
        <taxon>Bacilli</taxon>
        <taxon>Lactobacillales</taxon>
        <taxon>Lactobacillaceae</taxon>
        <taxon>Latilactobacillus</taxon>
    </lineage>
</organism>
<dbReference type="GO" id="GO:0005886">
    <property type="term" value="C:plasma membrane"/>
    <property type="evidence" value="ECO:0007669"/>
    <property type="project" value="UniProtKB-UniRule"/>
</dbReference>
<dbReference type="Proteomes" id="UP000239650">
    <property type="component" value="Unassembled WGS sequence"/>
</dbReference>
<proteinExistence type="inferred from homology"/>
<evidence type="ECO:0000256" key="1">
    <source>
        <dbReference type="PIRNR" id="PIRNR021438"/>
    </source>
</evidence>
<accession>A0AAE8SB37</accession>
<keyword evidence="1" id="KW-1003">Cell membrane</keyword>
<dbReference type="PANTHER" id="PTHR40039">
    <property type="entry name" value="PROTEIN DLTD"/>
    <property type="match status" value="1"/>
</dbReference>
<dbReference type="PROSITE" id="PS51257">
    <property type="entry name" value="PROKAR_LIPOPROTEIN"/>
    <property type="match status" value="1"/>
</dbReference>